<reference evidence="1 2" key="1">
    <citation type="journal article" date="2023" name="Nucleic Acids Res.">
        <title>The hologenome of Daphnia magna reveals possible DNA methylation and microbiome-mediated evolution of the host genome.</title>
        <authorList>
            <person name="Chaturvedi A."/>
            <person name="Li X."/>
            <person name="Dhandapani V."/>
            <person name="Marshall H."/>
            <person name="Kissane S."/>
            <person name="Cuenca-Cambronero M."/>
            <person name="Asole G."/>
            <person name="Calvet F."/>
            <person name="Ruiz-Romero M."/>
            <person name="Marangio P."/>
            <person name="Guigo R."/>
            <person name="Rago D."/>
            <person name="Mirbahai L."/>
            <person name="Eastwood N."/>
            <person name="Colbourne J.K."/>
            <person name="Zhou J."/>
            <person name="Mallon E."/>
            <person name="Orsini L."/>
        </authorList>
    </citation>
    <scope>NUCLEOTIDE SEQUENCE [LARGE SCALE GENOMIC DNA]</scope>
    <source>
        <strain evidence="1">LRV0_1</strain>
    </source>
</reference>
<name>A0ABR0AIM1_9CRUS</name>
<gene>
    <name evidence="1" type="ORF">OUZ56_010390</name>
</gene>
<sequence>MKFAPKHPNATFSDKIFFRRMSMDVEICLSKLDVSDKAGWYGGIPQYKSVRSLHLNDLYEIKE</sequence>
<dbReference type="EMBL" id="JAOYFB010000037">
    <property type="protein sequence ID" value="KAK4024895.1"/>
    <property type="molecule type" value="Genomic_DNA"/>
</dbReference>
<comment type="caution">
    <text evidence="1">The sequence shown here is derived from an EMBL/GenBank/DDBJ whole genome shotgun (WGS) entry which is preliminary data.</text>
</comment>
<keyword evidence="2" id="KW-1185">Reference proteome</keyword>
<evidence type="ECO:0000313" key="2">
    <source>
        <dbReference type="Proteomes" id="UP001234178"/>
    </source>
</evidence>
<dbReference type="Proteomes" id="UP001234178">
    <property type="component" value="Unassembled WGS sequence"/>
</dbReference>
<protein>
    <submittedName>
        <fullName evidence="1">Uncharacterized protein</fullName>
    </submittedName>
</protein>
<accession>A0ABR0AIM1</accession>
<organism evidence="1 2">
    <name type="scientific">Daphnia magna</name>
    <dbReference type="NCBI Taxonomy" id="35525"/>
    <lineage>
        <taxon>Eukaryota</taxon>
        <taxon>Metazoa</taxon>
        <taxon>Ecdysozoa</taxon>
        <taxon>Arthropoda</taxon>
        <taxon>Crustacea</taxon>
        <taxon>Branchiopoda</taxon>
        <taxon>Diplostraca</taxon>
        <taxon>Cladocera</taxon>
        <taxon>Anomopoda</taxon>
        <taxon>Daphniidae</taxon>
        <taxon>Daphnia</taxon>
    </lineage>
</organism>
<proteinExistence type="predicted"/>
<evidence type="ECO:0000313" key="1">
    <source>
        <dbReference type="EMBL" id="KAK4024895.1"/>
    </source>
</evidence>